<evidence type="ECO:0000313" key="3">
    <source>
        <dbReference type="Proteomes" id="UP001218218"/>
    </source>
</evidence>
<dbReference type="AlphaFoldDB" id="A0AAD6Z4J8"/>
<evidence type="ECO:0000313" key="2">
    <source>
        <dbReference type="EMBL" id="KAJ7306944.1"/>
    </source>
</evidence>
<proteinExistence type="predicted"/>
<name>A0AAD6Z4J8_9AGAR</name>
<dbReference type="Proteomes" id="UP001218218">
    <property type="component" value="Unassembled WGS sequence"/>
</dbReference>
<feature type="region of interest" description="Disordered" evidence="1">
    <location>
        <begin position="49"/>
        <end position="68"/>
    </location>
</feature>
<gene>
    <name evidence="2" type="ORF">DFH08DRAFT_824443</name>
</gene>
<organism evidence="2 3">
    <name type="scientific">Mycena albidolilacea</name>
    <dbReference type="NCBI Taxonomy" id="1033008"/>
    <lineage>
        <taxon>Eukaryota</taxon>
        <taxon>Fungi</taxon>
        <taxon>Dikarya</taxon>
        <taxon>Basidiomycota</taxon>
        <taxon>Agaricomycotina</taxon>
        <taxon>Agaricomycetes</taxon>
        <taxon>Agaricomycetidae</taxon>
        <taxon>Agaricales</taxon>
        <taxon>Marasmiineae</taxon>
        <taxon>Mycenaceae</taxon>
        <taxon>Mycena</taxon>
    </lineage>
</organism>
<evidence type="ECO:0000256" key="1">
    <source>
        <dbReference type="SAM" id="MobiDB-lite"/>
    </source>
</evidence>
<reference evidence="2" key="1">
    <citation type="submission" date="2023-03" db="EMBL/GenBank/DDBJ databases">
        <title>Massive genome expansion in bonnet fungi (Mycena s.s.) driven by repeated elements and novel gene families across ecological guilds.</title>
        <authorList>
            <consortium name="Lawrence Berkeley National Laboratory"/>
            <person name="Harder C.B."/>
            <person name="Miyauchi S."/>
            <person name="Viragh M."/>
            <person name="Kuo A."/>
            <person name="Thoen E."/>
            <person name="Andreopoulos B."/>
            <person name="Lu D."/>
            <person name="Skrede I."/>
            <person name="Drula E."/>
            <person name="Henrissat B."/>
            <person name="Morin E."/>
            <person name="Kohler A."/>
            <person name="Barry K."/>
            <person name="LaButti K."/>
            <person name="Morin E."/>
            <person name="Salamov A."/>
            <person name="Lipzen A."/>
            <person name="Mereny Z."/>
            <person name="Hegedus B."/>
            <person name="Baldrian P."/>
            <person name="Stursova M."/>
            <person name="Weitz H."/>
            <person name="Taylor A."/>
            <person name="Grigoriev I.V."/>
            <person name="Nagy L.G."/>
            <person name="Martin F."/>
            <person name="Kauserud H."/>
        </authorList>
    </citation>
    <scope>NUCLEOTIDE SEQUENCE</scope>
    <source>
        <strain evidence="2">CBHHK002</strain>
    </source>
</reference>
<comment type="caution">
    <text evidence="2">The sequence shown here is derived from an EMBL/GenBank/DDBJ whole genome shotgun (WGS) entry which is preliminary data.</text>
</comment>
<sequence length="232" mass="25153">MTMGGWGVESVTPSKSLSNNLVVMSSRCSSSPTKIWPGAMVSSGGTHYLSKDAKSEGKPVNNTSGPTIPAVAPHTEGTLEEGLGWNPDHMLELSQEIRQRWAMPTGASKGVMPDCTFTERVESRQWEKRLARRQMWSITPAPKNSQGVGVLIDATEPPIVGEEYQHMLSSYIIQHTQKVTIGPLEYCGNTHHISMGKSTIIFGLVGLCWAKYDCQVSGAVLGSGPNDSYKDS</sequence>
<dbReference type="EMBL" id="JARIHO010000090">
    <property type="protein sequence ID" value="KAJ7306944.1"/>
    <property type="molecule type" value="Genomic_DNA"/>
</dbReference>
<protein>
    <submittedName>
        <fullName evidence="2">Uncharacterized protein</fullName>
    </submittedName>
</protein>
<accession>A0AAD6Z4J8</accession>
<keyword evidence="3" id="KW-1185">Reference proteome</keyword>